<dbReference type="Proteomes" id="UP000295722">
    <property type="component" value="Unassembled WGS sequence"/>
</dbReference>
<feature type="domain" description="Metallo-beta-lactamase" evidence="2">
    <location>
        <begin position="111"/>
        <end position="328"/>
    </location>
</feature>
<evidence type="ECO:0000256" key="1">
    <source>
        <dbReference type="ARBA" id="ARBA00022801"/>
    </source>
</evidence>
<organism evidence="3 4">
    <name type="scientific">Paraburkholderia silviterrae</name>
    <dbReference type="NCBI Taxonomy" id="2528715"/>
    <lineage>
        <taxon>Bacteria</taxon>
        <taxon>Pseudomonadati</taxon>
        <taxon>Pseudomonadota</taxon>
        <taxon>Betaproteobacteria</taxon>
        <taxon>Burkholderiales</taxon>
        <taxon>Burkholderiaceae</taxon>
        <taxon>Paraburkholderia</taxon>
    </lineage>
</organism>
<gene>
    <name evidence="3" type="ORF">EYW47_28480</name>
</gene>
<proteinExistence type="predicted"/>
<dbReference type="GO" id="GO:0042781">
    <property type="term" value="F:3'-tRNA processing endoribonuclease activity"/>
    <property type="evidence" value="ECO:0007669"/>
    <property type="project" value="TreeGrafter"/>
</dbReference>
<dbReference type="CDD" id="cd07719">
    <property type="entry name" value="arylsulfatase_AtsA-like_MBL-fold"/>
    <property type="match status" value="1"/>
</dbReference>
<keyword evidence="1 3" id="KW-0378">Hydrolase</keyword>
<evidence type="ECO:0000313" key="4">
    <source>
        <dbReference type="Proteomes" id="UP000295722"/>
    </source>
</evidence>
<keyword evidence="4" id="KW-1185">Reference proteome</keyword>
<evidence type="ECO:0000259" key="2">
    <source>
        <dbReference type="SMART" id="SM00849"/>
    </source>
</evidence>
<dbReference type="OrthoDB" id="5443440at2"/>
<dbReference type="SMART" id="SM00849">
    <property type="entry name" value="Lactamase_B"/>
    <property type="match status" value="1"/>
</dbReference>
<dbReference type="InterPro" id="IPR001279">
    <property type="entry name" value="Metallo-B-lactamas"/>
</dbReference>
<comment type="caution">
    <text evidence="3">The sequence shown here is derived from an EMBL/GenBank/DDBJ whole genome shotgun (WGS) entry which is preliminary data.</text>
</comment>
<protein>
    <submittedName>
        <fullName evidence="3">MBL fold metallo-hydrolase</fullName>
    </submittedName>
</protein>
<dbReference type="PANTHER" id="PTHR46018">
    <property type="entry name" value="ZINC PHOSPHODIESTERASE ELAC PROTEIN 1"/>
    <property type="match status" value="1"/>
</dbReference>
<name>A0A4R5M3L7_9BURK</name>
<accession>A0A4R5M3L7</accession>
<dbReference type="AlphaFoldDB" id="A0A4R5M3L7"/>
<reference evidence="3 4" key="1">
    <citation type="submission" date="2019-03" db="EMBL/GenBank/DDBJ databases">
        <title>Paraburkholderia sp. 4M-K11, isolated from subtropical forest soil.</title>
        <authorList>
            <person name="Gao Z.-H."/>
            <person name="Qiu L.-H."/>
        </authorList>
    </citation>
    <scope>NUCLEOTIDE SEQUENCE [LARGE SCALE GENOMIC DNA]</scope>
    <source>
        <strain evidence="3 4">4M-K11</strain>
    </source>
</reference>
<dbReference type="Gene3D" id="3.60.15.10">
    <property type="entry name" value="Ribonuclease Z/Hydroxyacylglutathione hydrolase-like"/>
    <property type="match status" value="1"/>
</dbReference>
<dbReference type="EMBL" id="SMRP01000019">
    <property type="protein sequence ID" value="TDG19811.1"/>
    <property type="molecule type" value="Genomic_DNA"/>
</dbReference>
<dbReference type="SUPFAM" id="SSF56281">
    <property type="entry name" value="Metallo-hydrolase/oxidoreductase"/>
    <property type="match status" value="1"/>
</dbReference>
<evidence type="ECO:0000313" key="3">
    <source>
        <dbReference type="EMBL" id="TDG19811.1"/>
    </source>
</evidence>
<dbReference type="InterPro" id="IPR036866">
    <property type="entry name" value="RibonucZ/Hydroxyglut_hydro"/>
</dbReference>
<dbReference type="Pfam" id="PF12706">
    <property type="entry name" value="Lactamase_B_2"/>
    <property type="match status" value="1"/>
</dbReference>
<dbReference type="PANTHER" id="PTHR46018:SF2">
    <property type="entry name" value="ZINC PHOSPHODIESTERASE ELAC PROTEIN 1"/>
    <property type="match status" value="1"/>
</dbReference>
<sequence length="400" mass="42916">MARCTRLFDVRPRSHPGDPLCSNRTRSLFEPMVRSRRAPLWKCVCVDAIQCVDFLYGVDMKMRPLIPAISLSLGLALTAFGASAAPATPARPLEWVTLGTNAGPYIHQNRSEPANLLVVNGKPWLVDCGDGAMERLAAAGFQAADVSVVFISHLHMDHIGGIQGLIGLRWMTSATTPMTIYGPPGTQELVNGILKSLAPTIKIGQFEPMRGMPPDKMVKVVTVEGGADLQVDGVRVRTVRNSHFDMPPGHHLPDGTQSLGYRFDVDGQSITFTGDTGPSDAMTGLAKGTDILVSEVIDKDGMEQQALADKKRPVAAMKAEVEHFGTQHLSPQDAGAMAAKAGAKQLVYTHIATVFGATPPNGDAIEREAIARIVAETKQVYNGKVAVSNDLDRYSVAATR</sequence>
<dbReference type="InterPro" id="IPR044094">
    <property type="entry name" value="AtsA-like_MBL-fold"/>
</dbReference>